<accession>A0A2I4F4J8</accession>
<feature type="region of interest" description="Disordered" evidence="1">
    <location>
        <begin position="1"/>
        <end position="28"/>
    </location>
</feature>
<protein>
    <submittedName>
        <fullName evidence="3">Protein FAR-RED IMPAIRED RESPONSE 1-like</fullName>
    </submittedName>
</protein>
<dbReference type="KEGG" id="jre:108995441"/>
<dbReference type="OrthoDB" id="747268at2759"/>
<dbReference type="GeneID" id="108995441"/>
<name>A0A2I4F4J8_JUGRE</name>
<feature type="compositionally biased region" description="Acidic residues" evidence="1">
    <location>
        <begin position="14"/>
        <end position="28"/>
    </location>
</feature>
<dbReference type="Gramene" id="Jr02_05780_p1">
    <property type="protein sequence ID" value="cds.Jr02_05780_p1"/>
    <property type="gene ID" value="Jr02_05780"/>
</dbReference>
<dbReference type="RefSeq" id="XP_018826562.2">
    <property type="nucleotide sequence ID" value="XM_018971017.2"/>
</dbReference>
<evidence type="ECO:0000313" key="3">
    <source>
        <dbReference type="RefSeq" id="XP_018826562.2"/>
    </source>
</evidence>
<sequence length="212" mass="24516">MKIFTSNTHHNEYDEVMIDEEPDNDDGVEEPKVGMTFSNEEEVWSYYMKYAKHKGFGVRRRNSRQSDDGKVRWFTLVCVRQGTTKSQASNVLKPRQTDRVGCKARVNAILNEDDGYTLSSVILDHIHICSPRKARHFRCFKKLDPRVAKRFEKNDEAEIRTSKTFKSVVVEAGGYENVPFGVKECQNYMDKARQLRLGVGGVEALMNYFQDM</sequence>
<evidence type="ECO:0000256" key="1">
    <source>
        <dbReference type="SAM" id="MobiDB-lite"/>
    </source>
</evidence>
<dbReference type="AlphaFoldDB" id="A0A2I4F4J8"/>
<proteinExistence type="predicted"/>
<keyword evidence="2" id="KW-1185">Reference proteome</keyword>
<dbReference type="Proteomes" id="UP000235220">
    <property type="component" value="Chromosome 2"/>
</dbReference>
<dbReference type="Pfam" id="PF03101">
    <property type="entry name" value="FAR1"/>
    <property type="match status" value="1"/>
</dbReference>
<dbReference type="STRING" id="51240.A0A2I4F4J8"/>
<organism evidence="2 3">
    <name type="scientific">Juglans regia</name>
    <name type="common">English walnut</name>
    <dbReference type="NCBI Taxonomy" id="51240"/>
    <lineage>
        <taxon>Eukaryota</taxon>
        <taxon>Viridiplantae</taxon>
        <taxon>Streptophyta</taxon>
        <taxon>Embryophyta</taxon>
        <taxon>Tracheophyta</taxon>
        <taxon>Spermatophyta</taxon>
        <taxon>Magnoliopsida</taxon>
        <taxon>eudicotyledons</taxon>
        <taxon>Gunneridae</taxon>
        <taxon>Pentapetalae</taxon>
        <taxon>rosids</taxon>
        <taxon>fabids</taxon>
        <taxon>Fagales</taxon>
        <taxon>Juglandaceae</taxon>
        <taxon>Juglans</taxon>
    </lineage>
</organism>
<gene>
    <name evidence="3" type="primary">LOC108995441</name>
</gene>
<dbReference type="PANTHER" id="PTHR46328">
    <property type="entry name" value="FAR-RED IMPAIRED RESPONSIVE (FAR1) FAMILY PROTEIN-RELATED"/>
    <property type="match status" value="1"/>
</dbReference>
<evidence type="ECO:0000313" key="2">
    <source>
        <dbReference type="Proteomes" id="UP000235220"/>
    </source>
</evidence>
<dbReference type="PANTHER" id="PTHR46328:SF35">
    <property type="entry name" value="PROTEIN FAR1-RELATED SEQUENCE 5-LIKE"/>
    <property type="match status" value="1"/>
</dbReference>
<dbReference type="InterPro" id="IPR004330">
    <property type="entry name" value="FAR1_DNA_bnd_dom"/>
</dbReference>
<reference evidence="3" key="1">
    <citation type="submission" date="2025-08" db="UniProtKB">
        <authorList>
            <consortium name="RefSeq"/>
        </authorList>
    </citation>
    <scope>IDENTIFICATION</scope>
    <source>
        <tissue evidence="3">Leaves</tissue>
    </source>
</reference>